<dbReference type="GO" id="GO:0004857">
    <property type="term" value="F:enzyme inhibitor activity"/>
    <property type="evidence" value="ECO:0007669"/>
    <property type="project" value="InterPro"/>
</dbReference>
<evidence type="ECO:0008006" key="4">
    <source>
        <dbReference type="Google" id="ProtNLM"/>
    </source>
</evidence>
<dbReference type="AlphaFoldDB" id="A0A314L220"/>
<dbReference type="Gene3D" id="1.20.140.40">
    <property type="entry name" value="Invertase/pectin methylesterase inhibitor family protein"/>
    <property type="match status" value="1"/>
</dbReference>
<keyword evidence="1" id="KW-0732">Signal</keyword>
<dbReference type="SMR" id="A0A314L220"/>
<proteinExistence type="predicted"/>
<sequence length="182" mass="20738">MGRSVSTSSSISLVLIFLLSVDLFGAILRANAVAQIIQVACDSSIVREFCYNVMENDLDAPWAVSKAQLELITIGMAERKYTNIARKMLTITFSETNPEYYKVYRHCLHHYLLVRPHFQNLVATLLVNGDLDLASQNAMLHVFVCMGDFTEFPNVPNPFAEDNSNMYYYFELIRDIYYAPLS</sequence>
<dbReference type="EMBL" id="MJEQ01000544">
    <property type="protein sequence ID" value="OIT35552.1"/>
    <property type="molecule type" value="Genomic_DNA"/>
</dbReference>
<evidence type="ECO:0000256" key="1">
    <source>
        <dbReference type="SAM" id="SignalP"/>
    </source>
</evidence>
<evidence type="ECO:0000313" key="3">
    <source>
        <dbReference type="Proteomes" id="UP000187609"/>
    </source>
</evidence>
<dbReference type="SUPFAM" id="SSF101148">
    <property type="entry name" value="Plant invertase/pectin methylesterase inhibitor"/>
    <property type="match status" value="1"/>
</dbReference>
<reference evidence="2" key="1">
    <citation type="submission" date="2016-11" db="EMBL/GenBank/DDBJ databases">
        <title>The genome of Nicotiana attenuata.</title>
        <authorList>
            <person name="Xu S."/>
            <person name="Brockmoeller T."/>
            <person name="Gaquerel E."/>
            <person name="Navarro A."/>
            <person name="Kuhl H."/>
            <person name="Gase K."/>
            <person name="Ling Z."/>
            <person name="Zhou W."/>
            <person name="Kreitzer C."/>
            <person name="Stanke M."/>
            <person name="Tang H."/>
            <person name="Lyons E."/>
            <person name="Pandey P."/>
            <person name="Pandey S.P."/>
            <person name="Timmermann B."/>
            <person name="Baldwin I.T."/>
        </authorList>
    </citation>
    <scope>NUCLEOTIDE SEQUENCE [LARGE SCALE GENOMIC DNA]</scope>
    <source>
        <strain evidence="2">UT</strain>
    </source>
</reference>
<keyword evidence="3" id="KW-1185">Reference proteome</keyword>
<evidence type="ECO:0000313" key="2">
    <source>
        <dbReference type="EMBL" id="OIT35552.1"/>
    </source>
</evidence>
<organism evidence="2 3">
    <name type="scientific">Nicotiana attenuata</name>
    <name type="common">Coyote tobacco</name>
    <dbReference type="NCBI Taxonomy" id="49451"/>
    <lineage>
        <taxon>Eukaryota</taxon>
        <taxon>Viridiplantae</taxon>
        <taxon>Streptophyta</taxon>
        <taxon>Embryophyta</taxon>
        <taxon>Tracheophyta</taxon>
        <taxon>Spermatophyta</taxon>
        <taxon>Magnoliopsida</taxon>
        <taxon>eudicotyledons</taxon>
        <taxon>Gunneridae</taxon>
        <taxon>Pentapetalae</taxon>
        <taxon>asterids</taxon>
        <taxon>lamiids</taxon>
        <taxon>Solanales</taxon>
        <taxon>Solanaceae</taxon>
        <taxon>Nicotianoideae</taxon>
        <taxon>Nicotianeae</taxon>
        <taxon>Nicotiana</taxon>
    </lineage>
</organism>
<name>A0A314L220_NICAT</name>
<dbReference type="NCBIfam" id="TIGR01614">
    <property type="entry name" value="PME_inhib"/>
    <property type="match status" value="1"/>
</dbReference>
<dbReference type="InterPro" id="IPR035513">
    <property type="entry name" value="Invertase/methylesterase_inhib"/>
</dbReference>
<protein>
    <recommendedName>
        <fullName evidence="4">Pectinesterase inhibitor domain-containing protein</fullName>
    </recommendedName>
</protein>
<comment type="caution">
    <text evidence="2">The sequence shown here is derived from an EMBL/GenBank/DDBJ whole genome shotgun (WGS) entry which is preliminary data.</text>
</comment>
<accession>A0A314L220</accession>
<dbReference type="InterPro" id="IPR006501">
    <property type="entry name" value="Pectinesterase_inhib_dom"/>
</dbReference>
<gene>
    <name evidence="2" type="ORF">A4A49_55435</name>
</gene>
<feature type="chain" id="PRO_5016359073" description="Pectinesterase inhibitor domain-containing protein" evidence="1">
    <location>
        <begin position="26"/>
        <end position="182"/>
    </location>
</feature>
<feature type="signal peptide" evidence="1">
    <location>
        <begin position="1"/>
        <end position="25"/>
    </location>
</feature>
<dbReference type="Proteomes" id="UP000187609">
    <property type="component" value="Unassembled WGS sequence"/>
</dbReference>
<dbReference type="Gramene" id="OIT35552">
    <property type="protein sequence ID" value="OIT35552"/>
    <property type="gene ID" value="A4A49_55435"/>
</dbReference>